<feature type="transmembrane region" description="Helical" evidence="2">
    <location>
        <begin position="26"/>
        <end position="48"/>
    </location>
</feature>
<dbReference type="VEuPathDB" id="TriTrypDB:BCY84_15252"/>
<dbReference type="VEuPathDB" id="TriTrypDB:TCSYLVIO_004418"/>
<dbReference type="VEuPathDB" id="TriTrypDB:ECC02_001758"/>
<organism evidence="3 4">
    <name type="scientific">Trypanosoma cruzi</name>
    <dbReference type="NCBI Taxonomy" id="5693"/>
    <lineage>
        <taxon>Eukaryota</taxon>
        <taxon>Discoba</taxon>
        <taxon>Euglenozoa</taxon>
        <taxon>Kinetoplastea</taxon>
        <taxon>Metakinetoplastina</taxon>
        <taxon>Trypanosomatida</taxon>
        <taxon>Trypanosomatidae</taxon>
        <taxon>Trypanosoma</taxon>
        <taxon>Schizotrypanum</taxon>
    </lineage>
</organism>
<dbReference type="VEuPathDB" id="TriTrypDB:TcCLB.506699.10"/>
<dbReference type="VEuPathDB" id="TriTrypDB:TcG_00819"/>
<gene>
    <name evidence="3" type="ORF">C3747_13g395</name>
</gene>
<dbReference type="VEuPathDB" id="TriTrypDB:TcCL_NonESM11938"/>
<evidence type="ECO:0000313" key="3">
    <source>
        <dbReference type="EMBL" id="PWV18459.1"/>
    </source>
</evidence>
<feature type="compositionally biased region" description="Low complexity" evidence="1">
    <location>
        <begin position="212"/>
        <end position="226"/>
    </location>
</feature>
<accession>A0A2V2XEQ9</accession>
<feature type="compositionally biased region" description="Polar residues" evidence="1">
    <location>
        <begin position="194"/>
        <end position="207"/>
    </location>
</feature>
<evidence type="ECO:0000256" key="2">
    <source>
        <dbReference type="SAM" id="Phobius"/>
    </source>
</evidence>
<evidence type="ECO:0000256" key="1">
    <source>
        <dbReference type="SAM" id="MobiDB-lite"/>
    </source>
</evidence>
<dbReference type="AlphaFoldDB" id="A0A2V2XEQ9"/>
<comment type="caution">
    <text evidence="3">The sequence shown here is derived from an EMBL/GenBank/DDBJ whole genome shotgun (WGS) entry which is preliminary data.</text>
</comment>
<dbReference type="VEuPathDB" id="TriTrypDB:TCDM_00279"/>
<keyword evidence="2" id="KW-0472">Membrane</keyword>
<dbReference type="VEuPathDB" id="TriTrypDB:TcCL_ESM06795"/>
<dbReference type="Proteomes" id="UP000246078">
    <property type="component" value="Unassembled WGS sequence"/>
</dbReference>
<dbReference type="VEuPathDB" id="TriTrypDB:Tc_MARK_3206"/>
<reference evidence="3 4" key="1">
    <citation type="journal article" date="2018" name="Microb. Genom.">
        <title>Expanding an expanded genome: long-read sequencing of Trypanosoma cruzi.</title>
        <authorList>
            <person name="Berna L."/>
            <person name="Rodriguez M."/>
            <person name="Chiribao M.L."/>
            <person name="Parodi-Talice A."/>
            <person name="Pita S."/>
            <person name="Rijo G."/>
            <person name="Alvarez-Valin F."/>
            <person name="Robello C."/>
        </authorList>
    </citation>
    <scope>NUCLEOTIDE SEQUENCE [LARGE SCALE GENOMIC DNA]</scope>
    <source>
        <strain evidence="3 4">TCC</strain>
    </source>
</reference>
<feature type="compositionally biased region" description="Acidic residues" evidence="1">
    <location>
        <begin position="92"/>
        <end position="161"/>
    </location>
</feature>
<dbReference type="VEuPathDB" id="TriTrypDB:C3747_13g395"/>
<keyword evidence="2" id="KW-1133">Transmembrane helix</keyword>
<dbReference type="EMBL" id="PRFC01000013">
    <property type="protein sequence ID" value="PWV18459.1"/>
    <property type="molecule type" value="Genomic_DNA"/>
</dbReference>
<feature type="compositionally biased region" description="Polar residues" evidence="1">
    <location>
        <begin position="175"/>
        <end position="184"/>
    </location>
</feature>
<keyword evidence="2" id="KW-0812">Transmembrane</keyword>
<proteinExistence type="predicted"/>
<dbReference type="VEuPathDB" id="TriTrypDB:TcCLB.508153.350"/>
<dbReference type="VEuPathDB" id="TriTrypDB:TcBrA4_0130140"/>
<evidence type="ECO:0000313" key="4">
    <source>
        <dbReference type="Proteomes" id="UP000246078"/>
    </source>
</evidence>
<name>A0A2V2XEQ9_TRYCR</name>
<protein>
    <submittedName>
        <fullName evidence="3">Uncharacterized protein</fullName>
    </submittedName>
</protein>
<feature type="region of interest" description="Disordered" evidence="1">
    <location>
        <begin position="75"/>
        <end position="226"/>
    </location>
</feature>
<sequence length="314" mass="35288">MVADLMYKLRQARCICGDCSQWQYRLYTFVFTFLKFWCVGLFLLRLAFHFCSHWLFVGIIGMSFIDDNDFAVDEENEEEEAVAESLSRSLETGEEEEEISAEEEEEEKEGTEEEEEEEKEGTEEEEEEEKEGTEEEEEEEKEGTEEEEEEAEEDKEEEETAASELDVSCNDGNKENTLASSVRPNPQKAPEATTVFTSSFGSPQASKATEAPLQSSHLISSSSPSLTPFLGVEGAGKSELVVPSPAQAPARRVRLSHRFLDFPGKTASLREKRQRCLSLSEETKAAKAVLATFELSLPTTRFDEQLGNILSNLL</sequence>